<evidence type="ECO:0000256" key="7">
    <source>
        <dbReference type="ARBA" id="ARBA00022839"/>
    </source>
</evidence>
<dbReference type="Gene3D" id="1.10.3170.10">
    <property type="entry name" value="Recbcd, chain B, domain 2"/>
    <property type="match status" value="2"/>
</dbReference>
<dbReference type="Gene3D" id="3.90.320.10">
    <property type="match status" value="1"/>
</dbReference>
<comment type="catalytic activity">
    <reaction evidence="15">
        <text>Exonucleolytic cleavage (in the presence of ATP) in either 5'- to 3'- or 3'- to 5'-direction to yield 5'-phosphooligonucleotides.</text>
        <dbReference type="EC" id="3.1.11.5"/>
    </reaction>
</comment>
<dbReference type="Gene3D" id="3.40.50.300">
    <property type="entry name" value="P-loop containing nucleotide triphosphate hydrolases"/>
    <property type="match status" value="3"/>
</dbReference>
<evidence type="ECO:0000256" key="13">
    <source>
        <dbReference type="ARBA" id="ARBA00034617"/>
    </source>
</evidence>
<keyword evidence="1 15" id="KW-0540">Nuclease</keyword>
<feature type="binding site" evidence="15">
    <location>
        <position position="990"/>
    </location>
    <ligand>
        <name>Mg(2+)</name>
        <dbReference type="ChEBI" id="CHEBI:18420"/>
    </ligand>
</feature>
<proteinExistence type="inferred from homology"/>
<evidence type="ECO:0000256" key="16">
    <source>
        <dbReference type="PROSITE-ProRule" id="PRU00560"/>
    </source>
</evidence>
<organism evidence="18 19">
    <name type="scientific">Propionibacterium australiense</name>
    <dbReference type="NCBI Taxonomy" id="119981"/>
    <lineage>
        <taxon>Bacteria</taxon>
        <taxon>Bacillati</taxon>
        <taxon>Actinomycetota</taxon>
        <taxon>Actinomycetes</taxon>
        <taxon>Propionibacteriales</taxon>
        <taxon>Propionibacteriaceae</taxon>
        <taxon>Propionibacterium</taxon>
    </lineage>
</organism>
<keyword evidence="11 15" id="KW-0234">DNA repair</keyword>
<dbReference type="EMBL" id="UNQJ01000001">
    <property type="protein sequence ID" value="SYZ32434.1"/>
    <property type="molecule type" value="Genomic_DNA"/>
</dbReference>
<feature type="region of interest" description="DNA-binding and helicase activity, interacts with RecC" evidence="15">
    <location>
        <begin position="1"/>
        <end position="766"/>
    </location>
</feature>
<evidence type="ECO:0000256" key="6">
    <source>
        <dbReference type="ARBA" id="ARBA00022806"/>
    </source>
</evidence>
<keyword evidence="6 15" id="KW-0347">Helicase</keyword>
<evidence type="ECO:0000256" key="9">
    <source>
        <dbReference type="ARBA" id="ARBA00022842"/>
    </source>
</evidence>
<keyword evidence="2 15" id="KW-0479">Metal-binding</keyword>
<comment type="catalytic activity">
    <reaction evidence="14 15">
        <text>ATP + H2O = ADP + phosphate + H(+)</text>
        <dbReference type="Rhea" id="RHEA:13065"/>
        <dbReference type="ChEBI" id="CHEBI:15377"/>
        <dbReference type="ChEBI" id="CHEBI:15378"/>
        <dbReference type="ChEBI" id="CHEBI:30616"/>
        <dbReference type="ChEBI" id="CHEBI:43474"/>
        <dbReference type="ChEBI" id="CHEBI:456216"/>
        <dbReference type="EC" id="5.6.2.4"/>
    </reaction>
</comment>
<dbReference type="GO" id="GO:0005524">
    <property type="term" value="F:ATP binding"/>
    <property type="evidence" value="ECO:0007669"/>
    <property type="project" value="UniProtKB-UniRule"/>
</dbReference>
<dbReference type="InterPro" id="IPR011604">
    <property type="entry name" value="PDDEXK-like_dom_sf"/>
</dbReference>
<feature type="binding site" evidence="15">
    <location>
        <position position="859"/>
    </location>
    <ligand>
        <name>Mg(2+)</name>
        <dbReference type="ChEBI" id="CHEBI:18420"/>
    </ligand>
</feature>
<dbReference type="Pfam" id="PF13361">
    <property type="entry name" value="UvrD_C"/>
    <property type="match status" value="1"/>
</dbReference>
<dbReference type="InterPro" id="IPR014017">
    <property type="entry name" value="DNA_helicase_UvrD-like_C"/>
</dbReference>
<dbReference type="HAMAP" id="MF_01485">
    <property type="entry name" value="RecB"/>
    <property type="match status" value="1"/>
</dbReference>
<evidence type="ECO:0000313" key="19">
    <source>
        <dbReference type="Proteomes" id="UP000263928"/>
    </source>
</evidence>
<dbReference type="Proteomes" id="UP000263928">
    <property type="component" value="Unassembled WGS sequence"/>
</dbReference>
<evidence type="ECO:0000256" key="15">
    <source>
        <dbReference type="HAMAP-Rule" id="MF_01485"/>
    </source>
</evidence>
<dbReference type="GO" id="GO:0043138">
    <property type="term" value="F:3'-5' DNA helicase activity"/>
    <property type="evidence" value="ECO:0007669"/>
    <property type="project" value="UniProtKB-UniRule"/>
</dbReference>
<keyword evidence="5 15" id="KW-0378">Hydrolase</keyword>
<dbReference type="PROSITE" id="PS51217">
    <property type="entry name" value="UVRD_HELICASE_CTER"/>
    <property type="match status" value="1"/>
</dbReference>
<dbReference type="RefSeq" id="WP_119160784.1">
    <property type="nucleotide sequence ID" value="NZ_LR134442.1"/>
</dbReference>
<comment type="subunit">
    <text evidence="15">Heterotrimer of RecB, RecC and RecD. All subunits contribute to DNA-binding. Interacts with RecA.</text>
</comment>
<dbReference type="InterPro" id="IPR014016">
    <property type="entry name" value="UvrD-like_ATP-bd"/>
</dbReference>
<dbReference type="EC" id="3.1.11.5" evidence="15"/>
<evidence type="ECO:0000256" key="3">
    <source>
        <dbReference type="ARBA" id="ARBA00022741"/>
    </source>
</evidence>
<evidence type="ECO:0000256" key="11">
    <source>
        <dbReference type="ARBA" id="ARBA00023204"/>
    </source>
</evidence>
<gene>
    <name evidence="15" type="primary">recB</name>
    <name evidence="18" type="ORF">PROPAUS_0313</name>
</gene>
<dbReference type="InterPro" id="IPR004586">
    <property type="entry name" value="RecB"/>
</dbReference>
<dbReference type="CDD" id="cd22352">
    <property type="entry name" value="RecB_C-like"/>
    <property type="match status" value="1"/>
</dbReference>
<dbReference type="GO" id="GO:0000287">
    <property type="term" value="F:magnesium ion binding"/>
    <property type="evidence" value="ECO:0007669"/>
    <property type="project" value="UniProtKB-UniRule"/>
</dbReference>
<keyword evidence="9 15" id="KW-0460">Magnesium</keyword>
<dbReference type="AlphaFoldDB" id="A0A383S4W5"/>
<feature type="binding site" evidence="16">
    <location>
        <begin position="28"/>
        <end position="35"/>
    </location>
    <ligand>
        <name>ATP</name>
        <dbReference type="ChEBI" id="CHEBI:30616"/>
    </ligand>
</feature>
<evidence type="ECO:0000256" key="12">
    <source>
        <dbReference type="ARBA" id="ARBA00023235"/>
    </source>
</evidence>
<accession>A0A383S4W5</accession>
<dbReference type="GO" id="GO:0003677">
    <property type="term" value="F:DNA binding"/>
    <property type="evidence" value="ECO:0007669"/>
    <property type="project" value="UniProtKB-UniRule"/>
</dbReference>
<feature type="region of interest" description="Nuclease activity, interacts with RecD and RecA" evidence="15">
    <location>
        <begin position="791"/>
        <end position="1134"/>
    </location>
</feature>
<feature type="binding site" evidence="15">
    <location>
        <position position="1019"/>
    </location>
    <ligand>
        <name>Mg(2+)</name>
        <dbReference type="ChEBI" id="CHEBI:18420"/>
    </ligand>
</feature>
<reference evidence="19" key="1">
    <citation type="submission" date="2018-08" db="EMBL/GenBank/DDBJ databases">
        <authorList>
            <person name="Hornung B."/>
        </authorList>
    </citation>
    <scope>NUCLEOTIDE SEQUENCE [LARGE SCALE GENOMIC DNA]</scope>
</reference>
<keyword evidence="4 15" id="KW-0227">DNA damage</keyword>
<dbReference type="PANTHER" id="PTHR11070:SF23">
    <property type="entry name" value="RECBCD ENZYME SUBUNIT RECB"/>
    <property type="match status" value="1"/>
</dbReference>
<evidence type="ECO:0000313" key="18">
    <source>
        <dbReference type="EMBL" id="SYZ32434.1"/>
    </source>
</evidence>
<feature type="region of interest" description="Disordered" evidence="17">
    <location>
        <begin position="808"/>
        <end position="850"/>
    </location>
</feature>
<dbReference type="GO" id="GO:0008854">
    <property type="term" value="F:exodeoxyribonuclease V activity"/>
    <property type="evidence" value="ECO:0007669"/>
    <property type="project" value="UniProtKB-EC"/>
</dbReference>
<comment type="catalytic activity">
    <reaction evidence="13 15">
        <text>Couples ATP hydrolysis with the unwinding of duplex DNA by translocating in the 3'-5' direction.</text>
        <dbReference type="EC" id="5.6.2.4"/>
    </reaction>
</comment>
<dbReference type="Pfam" id="PF00580">
    <property type="entry name" value="UvrD-helicase"/>
    <property type="match status" value="1"/>
</dbReference>
<evidence type="ECO:0000256" key="8">
    <source>
        <dbReference type="ARBA" id="ARBA00022840"/>
    </source>
</evidence>
<dbReference type="InterPro" id="IPR000212">
    <property type="entry name" value="DNA_helicase_UvrD/REP"/>
</dbReference>
<comment type="similarity">
    <text evidence="15">Belongs to the helicase family. UvrD subfamily.</text>
</comment>
<comment type="function">
    <text evidence="15">A helicase/nuclease that prepares dsDNA breaks (DSB) for recombinational DNA repair. Binds to DSBs and unwinds DNA via a highly rapid and processive ATP-dependent bidirectional helicase activity. Unwinds dsDNA until it encounters a Chi (crossover hotspot instigator) sequence from the 3' direction. Cuts ssDNA a few nucleotides 3' to the Chi site. The properties and activities of the enzyme are changed at Chi. The Chi-altered holoenzyme produces a long 3'-ssDNA overhang and facilitates RecA-binding to the ssDNA for homologous DNA recombination and repair. Holoenzyme degrades any linearized DNA that is unable to undergo homologous recombination. In the holoenzyme this subunit contributes ATPase, 3'-5' helicase, exonuclease activity and loads RecA onto ssDNA.</text>
</comment>
<dbReference type="InterPro" id="IPR027417">
    <property type="entry name" value="P-loop_NTPase"/>
</dbReference>
<sequence>MTDLFTPGPGSVFDPTADLPEGTTVLEASAGTGKTYTIAAAATRFIALGQGRIDRTMLVTFARSASLELRSRVHERLQSSMRVLGQAMTGRGPQDVDPVDAQLCTGSADELARRHANLRQALADFDRVVIATTHEFCARLLGELGTLVDHDTTMCFVSDMTAVRSQVIDDAYLARAATGSTSLGHEQARVIGAAALAHPALPLLPGPGCSGDEQERLDFATEVRARMARRRRAMGIYGFADMIERIDEALADPCTGELAAQTLAARFDLVMVDEFQDTDPLQWRILERAFHHRTRLVVIGDPKQSIYGFRGADLQAYLDARSCADQCFTLGRNHRSDACVVDGIAQLFGRSSLGGPGQTICLTPVTSSHEQCRVWLDDAVNAPGVHVRAIAPDQELPAAEARKAVVADLVREFVALLARGRIDDGGTIRNLRAADLAVLVRSRRAGDQVRRALTRAGIPAVFTGGETIFGSEAARAWLCLLDAMCDPRPQLLFELSLTELIGWTPGRLARASDEARNQLLVLVTSLRETMDRTGPTGVLERLCVQQDGGRPGLMARLLSDDRDGERAYTDLRHVTELLEYERRRSGRDLVGLRDWLAGSIRESAERADDDAVRRLETDHCAVSIMTIHRAKGLQFPVVALPDMANKYIGGEAADRLGRSLVHAGGVLSLDLFGDRSPERHRAKIAEEQAEDLRLLYVAATRAQSRLIAWWTRTRHNTSRSALHRLLMNPHDRIELSSSCPVGTDVVASCAGRELVRLTPVPRLAGAPEAPLPPTGSPRLAGRVLTSTIDHSWSRTSYSSLVAGIHGAPGGPIGLDEHGTDDEPQLEGRPAAQADGPGAAGDATPLSELPGGTQFGSLVHSILESVDPAGPDLAERTTAATRRMLTQWPVSGVPAEQLSLGLQAVMDTPLGELTGGASLRHIGAANRLAELSFDLPLGSANGSRELGAIAELWGDRSLVPADDPLVGYGQVLADSGAARTVLRGFLTGSIDAVLRLPSAGVSTEPGQPVASATARYVVIDYKTNRVPTLPHATLGPHAYTPAAMTRAMIEAHYPLQALLYCVGLHRYLGWRLPGYDPVHHLAGVGYLFLRGMSGPEGPADAAMPPGVFTWHPRAELIEAVSGLLAGGHHAEGGAA</sequence>
<evidence type="ECO:0000256" key="14">
    <source>
        <dbReference type="ARBA" id="ARBA00048988"/>
    </source>
</evidence>
<evidence type="ECO:0000256" key="17">
    <source>
        <dbReference type="SAM" id="MobiDB-lite"/>
    </source>
</evidence>
<comment type="miscellaneous">
    <text evidence="15">In the RecBCD complex, RecB has a slow 3'-5' helicase, an exonuclease activity and loads RecA onto ssDNA, RecD has a fast 5'-3' helicase activity, while RecC stimulates the ATPase and processivity of the RecB helicase and contributes to recognition of the Chi site.</text>
</comment>
<keyword evidence="7 15" id="KW-0269">Exonuclease</keyword>
<dbReference type="PROSITE" id="PS51198">
    <property type="entry name" value="UVRD_HELICASE_ATP_BIND"/>
    <property type="match status" value="1"/>
</dbReference>
<dbReference type="InterPro" id="IPR011335">
    <property type="entry name" value="Restrct_endonuc-II-like"/>
</dbReference>
<keyword evidence="3 15" id="KW-0547">Nucleotide-binding</keyword>
<name>A0A383S4W5_9ACTN</name>
<evidence type="ECO:0000256" key="4">
    <source>
        <dbReference type="ARBA" id="ARBA00022763"/>
    </source>
</evidence>
<feature type="compositionally biased region" description="Low complexity" evidence="17">
    <location>
        <begin position="829"/>
        <end position="842"/>
    </location>
</feature>
<dbReference type="EC" id="5.6.2.4" evidence="15"/>
<dbReference type="Gene3D" id="1.10.486.10">
    <property type="entry name" value="PCRA, domain 4"/>
    <property type="match status" value="1"/>
</dbReference>
<keyword evidence="12 15" id="KW-0413">Isomerase</keyword>
<dbReference type="GO" id="GO:0005829">
    <property type="term" value="C:cytosol"/>
    <property type="evidence" value="ECO:0007669"/>
    <property type="project" value="TreeGrafter"/>
</dbReference>
<evidence type="ECO:0000256" key="10">
    <source>
        <dbReference type="ARBA" id="ARBA00023125"/>
    </source>
</evidence>
<evidence type="ECO:0000256" key="5">
    <source>
        <dbReference type="ARBA" id="ARBA00022801"/>
    </source>
</evidence>
<comment type="domain">
    <text evidence="15">The C-terminal domain has nuclease activity and interacts with RecD. It interacts with RecA, facilitating its loading onto ssDNA.</text>
</comment>
<evidence type="ECO:0000256" key="2">
    <source>
        <dbReference type="ARBA" id="ARBA00022723"/>
    </source>
</evidence>
<dbReference type="SUPFAM" id="SSF52540">
    <property type="entry name" value="P-loop containing nucleoside triphosphate hydrolases"/>
    <property type="match status" value="1"/>
</dbReference>
<dbReference type="SUPFAM" id="SSF52980">
    <property type="entry name" value="Restriction endonuclease-like"/>
    <property type="match status" value="1"/>
</dbReference>
<comment type="domain">
    <text evidence="15">The N-terminal DNA-binding domain is a ssDNA-dependent ATPase and has ATP-dependent 3'-5' helicase function. This domain interacts with RecC.</text>
</comment>
<feature type="active site" description="For nuclease activity" evidence="15">
    <location>
        <position position="1019"/>
    </location>
</feature>
<dbReference type="GO" id="GO:0000724">
    <property type="term" value="P:double-strand break repair via homologous recombination"/>
    <property type="evidence" value="ECO:0007669"/>
    <property type="project" value="UniProtKB-UniRule"/>
</dbReference>
<keyword evidence="19" id="KW-1185">Reference proteome</keyword>
<evidence type="ECO:0000256" key="1">
    <source>
        <dbReference type="ARBA" id="ARBA00022722"/>
    </source>
</evidence>
<keyword evidence="8 15" id="KW-0067">ATP-binding</keyword>
<protein>
    <recommendedName>
        <fullName evidence="15">RecBCD enzyme subunit RecB</fullName>
        <ecNumber evidence="15">3.1.11.5</ecNumber>
        <ecNumber evidence="15">5.6.2.4</ecNumber>
    </recommendedName>
    <alternativeName>
        <fullName evidence="15">DNA 3'-5' helicase subunit RecB</fullName>
    </alternativeName>
    <alternativeName>
        <fullName evidence="15">Exonuclease V subunit RecB</fullName>
        <shortName evidence="15">ExoV subunit RecB</shortName>
    </alternativeName>
    <alternativeName>
        <fullName evidence="15">Helicase/nuclease RecBCD subunit RecB</fullName>
    </alternativeName>
</protein>
<dbReference type="GO" id="GO:0009338">
    <property type="term" value="C:exodeoxyribonuclease V complex"/>
    <property type="evidence" value="ECO:0007669"/>
    <property type="project" value="TreeGrafter"/>
</dbReference>
<keyword evidence="10 15" id="KW-0238">DNA-binding</keyword>
<comment type="cofactor">
    <cofactor evidence="15">
        <name>Mg(2+)</name>
        <dbReference type="ChEBI" id="CHEBI:18420"/>
    </cofactor>
    <text evidence="15">Binds 1 Mg(2+) ion per subunit.</text>
</comment>
<dbReference type="PANTHER" id="PTHR11070">
    <property type="entry name" value="UVRD / RECB / PCRA DNA HELICASE FAMILY MEMBER"/>
    <property type="match status" value="1"/>
</dbReference>